<dbReference type="CTD" id="4539"/>
<keyword evidence="1" id="KW-0472">Membrane</keyword>
<dbReference type="GeneID" id="10201199"/>
<protein>
    <submittedName>
        <fullName evidence="2">NADH dehydrogenase subunit 4L</fullName>
    </submittedName>
</protein>
<dbReference type="RefSeq" id="YP_004222603.1">
    <property type="nucleotide sequence ID" value="NC_015111.1"/>
</dbReference>
<dbReference type="AlphaFoldDB" id="E6Y197"/>
<reference evidence="2" key="1">
    <citation type="journal article" date="2011" name="Mar. Genomics">
        <title>Crawling through time: Transition of snails to slugs dating back to the Paleozoic, based on mitochondrial phylogenomics.</title>
        <authorList>
            <person name="Medina M."/>
            <person name="Lal S."/>
            <person name="Valles Y."/>
            <person name="Takaoka T.L."/>
            <person name="Dayrat B.A."/>
            <person name="Boore J.L."/>
            <person name="Gosliner T."/>
        </authorList>
    </citation>
    <scope>NUCLEOTIDE SEQUENCE</scope>
</reference>
<feature type="transmembrane region" description="Helical" evidence="1">
    <location>
        <begin position="20"/>
        <end position="39"/>
    </location>
</feature>
<dbReference type="EMBL" id="DQ991934">
    <property type="protein sequence ID" value="ABL09050.1"/>
    <property type="molecule type" value="Genomic_DNA"/>
</dbReference>
<proteinExistence type="predicted"/>
<keyword evidence="2" id="KW-0496">Mitochondrion</keyword>
<sequence>MKVSWAGVVSSTLCFSKMNSHILSLLISLEALMLSLFWFY</sequence>
<gene>
    <name evidence="2" type="primary">ND4L</name>
</gene>
<accession>E6Y197</accession>
<evidence type="ECO:0000313" key="2">
    <source>
        <dbReference type="EMBL" id="ABL09050.1"/>
    </source>
</evidence>
<keyword evidence="1" id="KW-0812">Transmembrane</keyword>
<name>E6Y197_NOTGA</name>
<keyword evidence="1" id="KW-1133">Transmembrane helix</keyword>
<organism evidence="2">
    <name type="scientific">Notodoris gardineri</name>
    <name type="common">Sea slug</name>
    <name type="synonym">Aegires gardineri</name>
    <dbReference type="NCBI Taxonomy" id="407123"/>
    <lineage>
        <taxon>Eukaryota</taxon>
        <taxon>Metazoa</taxon>
        <taxon>Spiralia</taxon>
        <taxon>Lophotrochozoa</taxon>
        <taxon>Mollusca</taxon>
        <taxon>Gastropoda</taxon>
        <taxon>Heterobranchia</taxon>
        <taxon>Euthyneura</taxon>
        <taxon>Nudipleura</taxon>
        <taxon>Nudibranchia</taxon>
        <taxon>Doridina</taxon>
        <taxon>Anadoridoidea</taxon>
        <taxon>Polyceridae</taxon>
        <taxon>Notodoris</taxon>
    </lineage>
</organism>
<geneLocation type="mitochondrion" evidence="2"/>
<evidence type="ECO:0000256" key="1">
    <source>
        <dbReference type="SAM" id="Phobius"/>
    </source>
</evidence>